<reference evidence="4" key="1">
    <citation type="submission" date="2016-07" db="EMBL/GenBank/DDBJ databases">
        <title>Phaeobacter portensis sp. nov., a tropodithietic acid producing bacterium isolated from a German harbor.</title>
        <authorList>
            <person name="Freese H.M."/>
            <person name="Bunk B."/>
            <person name="Breider S."/>
            <person name="Brinkhoff T."/>
        </authorList>
    </citation>
    <scope>NUCLEOTIDE SEQUENCE [LARGE SCALE GENOMIC DNA]</scope>
    <source>
        <strain evidence="4">P97</strain>
    </source>
</reference>
<proteinExistence type="predicted"/>
<accession>A0A1L3I5Z6</accession>
<dbReference type="EMBL" id="CP016364">
    <property type="protein sequence ID" value="APG47584.1"/>
    <property type="molecule type" value="Genomic_DNA"/>
</dbReference>
<feature type="chain" id="PRO_5012927761" description="YARHG domain-containing protein" evidence="1">
    <location>
        <begin position="20"/>
        <end position="187"/>
    </location>
</feature>
<sequence precursor="true">MTRRCLALILLLLPLPALAQDGCDDLWFTRNLIMDRAGYCFGSTLGQSVFDNSDCLGKSVVLDPHSNRQVQEIRGLEQFHGCKVNTKRRQLTLNDTHLRRLLVDLPIRDEFESACLGWLGTPVPLYSGHSAGTARIGLIQPGDVIGYSHLPVGNWSYVTTHTSNWRVKSGGWYDRSAAPEQCRDFAG</sequence>
<dbReference type="Pfam" id="PF13308">
    <property type="entry name" value="YARHG"/>
    <property type="match status" value="1"/>
</dbReference>
<dbReference type="STRING" id="1844006.PhaeoP97_02185"/>
<feature type="domain" description="YARHG" evidence="2">
    <location>
        <begin position="6"/>
        <end position="78"/>
    </location>
</feature>
<dbReference type="SMART" id="SM01324">
    <property type="entry name" value="YARHG"/>
    <property type="match status" value="1"/>
</dbReference>
<dbReference type="InterPro" id="IPR025582">
    <property type="entry name" value="YARHG_dom"/>
</dbReference>
<dbReference type="Pfam" id="PF14627">
    <property type="entry name" value="DUF4453"/>
    <property type="match status" value="1"/>
</dbReference>
<name>A0A1L3I5Z6_9RHOB</name>
<keyword evidence="1" id="KW-0732">Signal</keyword>
<evidence type="ECO:0000313" key="3">
    <source>
        <dbReference type="EMBL" id="APG47584.1"/>
    </source>
</evidence>
<evidence type="ECO:0000256" key="1">
    <source>
        <dbReference type="SAM" id="SignalP"/>
    </source>
</evidence>
<dbReference type="AlphaFoldDB" id="A0A1L3I5Z6"/>
<evidence type="ECO:0000259" key="2">
    <source>
        <dbReference type="SMART" id="SM01324"/>
    </source>
</evidence>
<evidence type="ECO:0000313" key="4">
    <source>
        <dbReference type="Proteomes" id="UP000183859"/>
    </source>
</evidence>
<organism evidence="3 4">
    <name type="scientific">Phaeobacter porticola</name>
    <dbReference type="NCBI Taxonomy" id="1844006"/>
    <lineage>
        <taxon>Bacteria</taxon>
        <taxon>Pseudomonadati</taxon>
        <taxon>Pseudomonadota</taxon>
        <taxon>Alphaproteobacteria</taxon>
        <taxon>Rhodobacterales</taxon>
        <taxon>Roseobacteraceae</taxon>
        <taxon>Phaeobacter</taxon>
    </lineage>
</organism>
<dbReference type="KEGG" id="php:PhaeoP97_02185"/>
<protein>
    <recommendedName>
        <fullName evidence="2">YARHG domain-containing protein</fullName>
    </recommendedName>
</protein>
<feature type="signal peptide" evidence="1">
    <location>
        <begin position="1"/>
        <end position="19"/>
    </location>
</feature>
<keyword evidence="4" id="KW-1185">Reference proteome</keyword>
<dbReference type="OrthoDB" id="7666530at2"/>
<dbReference type="InterPro" id="IPR027920">
    <property type="entry name" value="DUF4453"/>
</dbReference>
<gene>
    <name evidence="3" type="ORF">PhaeoP97_02185</name>
</gene>
<dbReference type="RefSeq" id="WP_072505052.1">
    <property type="nucleotide sequence ID" value="NZ_CP016364.1"/>
</dbReference>
<dbReference type="Proteomes" id="UP000183859">
    <property type="component" value="Chromosome"/>
</dbReference>